<keyword evidence="1" id="KW-0812">Transmembrane</keyword>
<dbReference type="SUPFAM" id="SSF50891">
    <property type="entry name" value="Cyclophilin-like"/>
    <property type="match status" value="1"/>
</dbReference>
<protein>
    <submittedName>
        <fullName evidence="2">Uncharacterized protein</fullName>
    </submittedName>
</protein>
<keyword evidence="1" id="KW-1133">Transmembrane helix</keyword>
<dbReference type="ExpressionAtlas" id="B8A0G5">
    <property type="expression patterns" value="baseline"/>
</dbReference>
<feature type="transmembrane region" description="Helical" evidence="1">
    <location>
        <begin position="67"/>
        <end position="93"/>
    </location>
</feature>
<dbReference type="InterPro" id="IPR029000">
    <property type="entry name" value="Cyclophilin-like_dom_sf"/>
</dbReference>
<reference evidence="2" key="1">
    <citation type="journal article" date="2009" name="PLoS Genet.">
        <title>Sequencing, mapping, and analysis of 27,455 maize full-length cDNAs.</title>
        <authorList>
            <person name="Soderlund C."/>
            <person name="Descour A."/>
            <person name="Kudrna D."/>
            <person name="Bomhoff M."/>
            <person name="Boyd L."/>
            <person name="Currie J."/>
            <person name="Angelova A."/>
            <person name="Collura K."/>
            <person name="Wissotski M."/>
            <person name="Ashley E."/>
            <person name="Morrow D."/>
            <person name="Fernandes J."/>
            <person name="Walbot V."/>
            <person name="Yu Y."/>
        </authorList>
    </citation>
    <scope>NUCLEOTIDE SEQUENCE</scope>
    <source>
        <strain evidence="2">B73</strain>
    </source>
</reference>
<keyword evidence="1" id="KW-0472">Membrane</keyword>
<evidence type="ECO:0000256" key="1">
    <source>
        <dbReference type="SAM" id="Phobius"/>
    </source>
</evidence>
<proteinExistence type="evidence at transcript level"/>
<dbReference type="EMBL" id="BT055057">
    <property type="protein sequence ID" value="ACL53664.1"/>
    <property type="molecule type" value="mRNA"/>
</dbReference>
<sequence length="105" mass="11462">MLRKAVVAFIACTAFFLAFSAYSRRQGVAEVQLPAVTHRVYLDVEIDGQHIGRIVIGLYGEVVPKTVGILIILLFFQHVLLLILIFEVCVLLCTPGASCASVLDS</sequence>
<accession>B8A0G5</accession>
<evidence type="ECO:0000313" key="2">
    <source>
        <dbReference type="EMBL" id="ACL53664.1"/>
    </source>
</evidence>
<name>B8A0G5_MAIZE</name>
<dbReference type="AlphaFoldDB" id="B8A0G5"/>
<dbReference type="HOGENOM" id="CLU_2240526_0_0_1"/>
<organism evidence="2">
    <name type="scientific">Zea mays</name>
    <name type="common">Maize</name>
    <dbReference type="NCBI Taxonomy" id="4577"/>
    <lineage>
        <taxon>Eukaryota</taxon>
        <taxon>Viridiplantae</taxon>
        <taxon>Streptophyta</taxon>
        <taxon>Embryophyta</taxon>
        <taxon>Tracheophyta</taxon>
        <taxon>Spermatophyta</taxon>
        <taxon>Magnoliopsida</taxon>
        <taxon>Liliopsida</taxon>
        <taxon>Poales</taxon>
        <taxon>Poaceae</taxon>
        <taxon>PACMAD clade</taxon>
        <taxon>Panicoideae</taxon>
        <taxon>Andropogonodae</taxon>
        <taxon>Andropogoneae</taxon>
        <taxon>Tripsacinae</taxon>
        <taxon>Zea</taxon>
    </lineage>
</organism>
<dbReference type="Gene3D" id="2.40.100.10">
    <property type="entry name" value="Cyclophilin-like"/>
    <property type="match status" value="1"/>
</dbReference>